<dbReference type="InterPro" id="IPR027417">
    <property type="entry name" value="P-loop_NTPase"/>
</dbReference>
<dbReference type="InterPro" id="IPR001752">
    <property type="entry name" value="Kinesin_motor_dom"/>
</dbReference>
<dbReference type="InterPro" id="IPR036961">
    <property type="entry name" value="Kinesin_motor_dom_sf"/>
</dbReference>
<evidence type="ECO:0000256" key="4">
    <source>
        <dbReference type="RuleBase" id="RU000394"/>
    </source>
</evidence>
<dbReference type="VEuPathDB" id="TrichDB:TVAGG3_0075390"/>
<dbReference type="GO" id="GO:0007019">
    <property type="term" value="P:microtubule depolymerization"/>
    <property type="evidence" value="ECO:0000318"/>
    <property type="project" value="GO_Central"/>
</dbReference>
<dbReference type="PRINTS" id="PR00380">
    <property type="entry name" value="KINESINHEAVY"/>
</dbReference>
<dbReference type="GO" id="GO:0005737">
    <property type="term" value="C:cytoplasm"/>
    <property type="evidence" value="ECO:0000318"/>
    <property type="project" value="GO_Central"/>
</dbReference>
<evidence type="ECO:0000256" key="1">
    <source>
        <dbReference type="ARBA" id="ARBA00022741"/>
    </source>
</evidence>
<dbReference type="Gene3D" id="3.40.850.10">
    <property type="entry name" value="Kinesin motor domain"/>
    <property type="match status" value="1"/>
</dbReference>
<name>A2F1C2_TRIV3</name>
<keyword evidence="2 3" id="KW-0067">ATP-binding</keyword>
<dbReference type="SMART" id="SM00129">
    <property type="entry name" value="KISc"/>
    <property type="match status" value="1"/>
</dbReference>
<dbReference type="OrthoDB" id="3176171at2759"/>
<evidence type="ECO:0000313" key="8">
    <source>
        <dbReference type="Proteomes" id="UP000001542"/>
    </source>
</evidence>
<proteinExistence type="inferred from homology"/>
<dbReference type="GO" id="GO:0005524">
    <property type="term" value="F:ATP binding"/>
    <property type="evidence" value="ECO:0007669"/>
    <property type="project" value="UniProtKB-UniRule"/>
</dbReference>
<dbReference type="InterPro" id="IPR019821">
    <property type="entry name" value="Kinesin_motor_CS"/>
</dbReference>
<dbReference type="GO" id="GO:0016887">
    <property type="term" value="F:ATP hydrolysis activity"/>
    <property type="evidence" value="ECO:0000318"/>
    <property type="project" value="GO_Central"/>
</dbReference>
<dbReference type="PROSITE" id="PS00411">
    <property type="entry name" value="KINESIN_MOTOR_1"/>
    <property type="match status" value="1"/>
</dbReference>
<dbReference type="InterPro" id="IPR027640">
    <property type="entry name" value="Kinesin-like_fam"/>
</dbReference>
<organism evidence="7 8">
    <name type="scientific">Trichomonas vaginalis (strain ATCC PRA-98 / G3)</name>
    <dbReference type="NCBI Taxonomy" id="412133"/>
    <lineage>
        <taxon>Eukaryota</taxon>
        <taxon>Metamonada</taxon>
        <taxon>Parabasalia</taxon>
        <taxon>Trichomonadida</taxon>
        <taxon>Trichomonadidae</taxon>
        <taxon>Trichomonas</taxon>
    </lineage>
</organism>
<accession>A2F1C2</accession>
<dbReference type="EMBL" id="DS113572">
    <property type="protein sequence ID" value="EAY01286.1"/>
    <property type="molecule type" value="Genomic_DNA"/>
</dbReference>
<gene>
    <name evidence="7" type="ORF">TVAG_395330</name>
</gene>
<dbReference type="RefSeq" id="XP_001314093.1">
    <property type="nucleotide sequence ID" value="XM_001314085.1"/>
</dbReference>
<dbReference type="STRING" id="5722.A2F1C2"/>
<dbReference type="eggNOG" id="KOG0242">
    <property type="taxonomic scope" value="Eukaryota"/>
</dbReference>
<dbReference type="PANTHER" id="PTHR47968">
    <property type="entry name" value="CENTROMERE PROTEIN E"/>
    <property type="match status" value="1"/>
</dbReference>
<dbReference type="GO" id="GO:0000070">
    <property type="term" value="P:mitotic sister chromatid segregation"/>
    <property type="evidence" value="ECO:0000318"/>
    <property type="project" value="GO_Central"/>
</dbReference>
<feature type="domain" description="Kinesin motor" evidence="6">
    <location>
        <begin position="98"/>
        <end position="438"/>
    </location>
</feature>
<reference evidence="7" key="2">
    <citation type="journal article" date="2007" name="Science">
        <title>Draft genome sequence of the sexually transmitted pathogen Trichomonas vaginalis.</title>
        <authorList>
            <person name="Carlton J.M."/>
            <person name="Hirt R.P."/>
            <person name="Silva J.C."/>
            <person name="Delcher A.L."/>
            <person name="Schatz M."/>
            <person name="Zhao Q."/>
            <person name="Wortman J.R."/>
            <person name="Bidwell S.L."/>
            <person name="Alsmark U.C.M."/>
            <person name="Besteiro S."/>
            <person name="Sicheritz-Ponten T."/>
            <person name="Noel C.J."/>
            <person name="Dacks J.B."/>
            <person name="Foster P.G."/>
            <person name="Simillion C."/>
            <person name="Van de Peer Y."/>
            <person name="Miranda-Saavedra D."/>
            <person name="Barton G.J."/>
            <person name="Westrop G.D."/>
            <person name="Mueller S."/>
            <person name="Dessi D."/>
            <person name="Fiori P.L."/>
            <person name="Ren Q."/>
            <person name="Paulsen I."/>
            <person name="Zhang H."/>
            <person name="Bastida-Corcuera F.D."/>
            <person name="Simoes-Barbosa A."/>
            <person name="Brown M.T."/>
            <person name="Hayes R.D."/>
            <person name="Mukherjee M."/>
            <person name="Okumura C.Y."/>
            <person name="Schneider R."/>
            <person name="Smith A.J."/>
            <person name="Vanacova S."/>
            <person name="Villalvazo M."/>
            <person name="Haas B.J."/>
            <person name="Pertea M."/>
            <person name="Feldblyum T.V."/>
            <person name="Utterback T.R."/>
            <person name="Shu C.L."/>
            <person name="Osoegawa K."/>
            <person name="de Jong P.J."/>
            <person name="Hrdy I."/>
            <person name="Horvathova L."/>
            <person name="Zubacova Z."/>
            <person name="Dolezal P."/>
            <person name="Malik S.B."/>
            <person name="Logsdon J.M. Jr."/>
            <person name="Henze K."/>
            <person name="Gupta A."/>
            <person name="Wang C.C."/>
            <person name="Dunne R.L."/>
            <person name="Upcroft J.A."/>
            <person name="Upcroft P."/>
            <person name="White O."/>
            <person name="Salzberg S.L."/>
            <person name="Tang P."/>
            <person name="Chiu C.-H."/>
            <person name="Lee Y.-S."/>
            <person name="Embley T.M."/>
            <person name="Coombs G.H."/>
            <person name="Mottram J.C."/>
            <person name="Tachezy J."/>
            <person name="Fraser-Liggett C.M."/>
            <person name="Johnson P.J."/>
        </authorList>
    </citation>
    <scope>NUCLEOTIDE SEQUENCE [LARGE SCALE GENOMIC DNA]</scope>
    <source>
        <strain evidence="7">G3</strain>
    </source>
</reference>
<dbReference type="GO" id="GO:0007018">
    <property type="term" value="P:microtubule-based movement"/>
    <property type="evidence" value="ECO:0000318"/>
    <property type="project" value="GO_Central"/>
</dbReference>
<evidence type="ECO:0000256" key="3">
    <source>
        <dbReference type="PROSITE-ProRule" id="PRU00283"/>
    </source>
</evidence>
<dbReference type="FunCoup" id="A2F1C2">
    <property type="interactions" value="264"/>
</dbReference>
<feature type="region of interest" description="Disordered" evidence="5">
    <location>
        <begin position="43"/>
        <end position="94"/>
    </location>
</feature>
<dbReference type="InParanoid" id="A2F1C2"/>
<dbReference type="GO" id="GO:1990023">
    <property type="term" value="C:mitotic spindle midzone"/>
    <property type="evidence" value="ECO:0000318"/>
    <property type="project" value="GO_Central"/>
</dbReference>
<dbReference type="PANTHER" id="PTHR47968:SF65">
    <property type="entry name" value="KINESIN MOTOR DOMAIN-CONTAINING PROTEIN"/>
    <property type="match status" value="1"/>
</dbReference>
<sequence length="754" mass="83915">MNQIFKENQAQYYMNTSSTNPAYSSWTSSKNFVTQSSSVKAEMEKIQSQLNENQSSENYDSSMQNRDSSSIANDILDSNSGQESDIVAPSSPKSGGTAITVVIRVRPPNNTEKNGPPGQLIRVVDEKCLVFDPPGERQQKQSFISSSRDRSKDISFGFDKIFDEDATQEDVFDMVKNTVFQEEGGLLDGYNCTVFAYGATGSGKTFSMAGTQENPGIMARSVEYIFQSIQNQTGRSAKICISYMEIYNEVIRDLLQPSDAKGKELKIVDDPQKGIIVTGLSHRYPTTTAEVLELIQIGNANRTQAPTEANANSSRSHAILQIIVENCDDVPGLTTVSKVGKLSLIDLAGSERATTNTGVRLRETAKINCSLLALGNCITALCNGSSHIPFRQSKLTRLLMDSLGGNCKTIYLSCISPSYMTYEDTFNTLQYANKAKNIKINIKKNTVNVKAHVAEYQQMIEKLRDQVHTLQSRAVNLPLVTNYGRTCDQLLEIQKHKITSLLNKSFPKSDASIQEKYEAVRKIPAVEFQRKCAQRVAAYTQESLKTRPTDETQKKWLEREQQIRQLNLEIYGLRLTAELYQSQLDIQSQLIDEISKQRANPTIPKKVPKIEIPEQKLESDASHNNNIMLSENSGLLSSDVDSNVASIPSILDSVRLLTDDFVSDSLNESESYKPKQNRFGARPISARRRTDNSIGGMQNNADADNMSIYSSASMMSSDGSALKKKKSINIREQFQILKAQKEKLRQSVTSRGLI</sequence>
<dbReference type="Proteomes" id="UP000001542">
    <property type="component" value="Unassembled WGS sequence"/>
</dbReference>
<evidence type="ECO:0000313" key="7">
    <source>
        <dbReference type="EMBL" id="EAY01286.1"/>
    </source>
</evidence>
<dbReference type="FunFam" id="3.40.850.10:FF:000096">
    <property type="entry name" value="Kinesin-like protein"/>
    <property type="match status" value="1"/>
</dbReference>
<feature type="binding site" evidence="3">
    <location>
        <begin position="198"/>
        <end position="205"/>
    </location>
    <ligand>
        <name>ATP</name>
        <dbReference type="ChEBI" id="CHEBI:30616"/>
    </ligand>
</feature>
<protein>
    <recommendedName>
        <fullName evidence="4">Kinesin-like protein</fullName>
    </recommendedName>
</protein>
<evidence type="ECO:0000256" key="5">
    <source>
        <dbReference type="SAM" id="MobiDB-lite"/>
    </source>
</evidence>
<dbReference type="GO" id="GO:0008017">
    <property type="term" value="F:microtubule binding"/>
    <property type="evidence" value="ECO:0000318"/>
    <property type="project" value="GO_Central"/>
</dbReference>
<dbReference type="SUPFAM" id="SSF52540">
    <property type="entry name" value="P-loop containing nucleoside triphosphate hydrolases"/>
    <property type="match status" value="1"/>
</dbReference>
<keyword evidence="4" id="KW-0493">Microtubule</keyword>
<reference evidence="7" key="1">
    <citation type="submission" date="2006-10" db="EMBL/GenBank/DDBJ databases">
        <authorList>
            <person name="Amadeo P."/>
            <person name="Zhao Q."/>
            <person name="Wortman J."/>
            <person name="Fraser-Liggett C."/>
            <person name="Carlton J."/>
        </authorList>
    </citation>
    <scope>NUCLEOTIDE SEQUENCE</scope>
    <source>
        <strain evidence="7">G3</strain>
    </source>
</reference>
<dbReference type="SMR" id="A2F1C2"/>
<dbReference type="PROSITE" id="PS50067">
    <property type="entry name" value="KINESIN_MOTOR_2"/>
    <property type="match status" value="1"/>
</dbReference>
<evidence type="ECO:0000259" key="6">
    <source>
        <dbReference type="PROSITE" id="PS50067"/>
    </source>
</evidence>
<dbReference type="Pfam" id="PF00225">
    <property type="entry name" value="Kinesin"/>
    <property type="match status" value="1"/>
</dbReference>
<dbReference type="AlphaFoldDB" id="A2F1C2"/>
<feature type="compositionally biased region" description="Polar residues" evidence="5">
    <location>
        <begin position="46"/>
        <end position="83"/>
    </location>
</feature>
<dbReference type="GO" id="GO:0005871">
    <property type="term" value="C:kinesin complex"/>
    <property type="evidence" value="ECO:0000318"/>
    <property type="project" value="GO_Central"/>
</dbReference>
<evidence type="ECO:0000256" key="2">
    <source>
        <dbReference type="ARBA" id="ARBA00022840"/>
    </source>
</evidence>
<dbReference type="VEuPathDB" id="TrichDB:TVAG_395330"/>
<dbReference type="GO" id="GO:0061673">
    <property type="term" value="C:mitotic spindle astral microtubule"/>
    <property type="evidence" value="ECO:0000318"/>
    <property type="project" value="GO_Central"/>
</dbReference>
<keyword evidence="8" id="KW-1185">Reference proteome</keyword>
<dbReference type="GO" id="GO:0008574">
    <property type="term" value="F:plus-end-directed microtubule motor activity"/>
    <property type="evidence" value="ECO:0000318"/>
    <property type="project" value="GO_Central"/>
</dbReference>
<keyword evidence="3 4" id="KW-0505">Motor protein</keyword>
<comment type="similarity">
    <text evidence="3 4">Belongs to the TRAFAC class myosin-kinesin ATPase superfamily. Kinesin family.</text>
</comment>
<dbReference type="KEGG" id="tva:4759112"/>
<keyword evidence="1 3" id="KW-0547">Nucleotide-binding</keyword>
<dbReference type="GO" id="GO:0005634">
    <property type="term" value="C:nucleus"/>
    <property type="evidence" value="ECO:0000318"/>
    <property type="project" value="GO_Central"/>
</dbReference>